<dbReference type="Proteomes" id="UP000240481">
    <property type="component" value="Unassembled WGS sequence"/>
</dbReference>
<comment type="caution">
    <text evidence="2">The sequence shown here is derived from an EMBL/GenBank/DDBJ whole genome shotgun (WGS) entry which is preliminary data.</text>
</comment>
<reference evidence="2 3" key="1">
    <citation type="submission" date="2018-01" db="EMBL/GenBank/DDBJ databases">
        <title>Whole genome sequencing of Histamine producing bacteria.</title>
        <authorList>
            <person name="Butler K."/>
        </authorList>
    </citation>
    <scope>NUCLEOTIDE SEQUENCE [LARGE SCALE GENOMIC DNA]</scope>
    <source>
        <strain evidence="2 3">DSM 24669</strain>
    </source>
</reference>
<accession>A0A0J8VB32</accession>
<protein>
    <submittedName>
        <fullName evidence="2">Uncharacterized protein</fullName>
    </submittedName>
</protein>
<organism evidence="2 3">
    <name type="scientific">Photobacterium swingsii</name>
    <dbReference type="NCBI Taxonomy" id="680026"/>
    <lineage>
        <taxon>Bacteria</taxon>
        <taxon>Pseudomonadati</taxon>
        <taxon>Pseudomonadota</taxon>
        <taxon>Gammaproteobacteria</taxon>
        <taxon>Vibrionales</taxon>
        <taxon>Vibrionaceae</taxon>
        <taxon>Photobacterium</taxon>
    </lineage>
</organism>
<keyword evidence="3" id="KW-1185">Reference proteome</keyword>
<dbReference type="OrthoDB" id="9982776at2"/>
<proteinExistence type="predicted"/>
<dbReference type="STRING" id="680026.AB733_10115"/>
<evidence type="ECO:0000313" key="2">
    <source>
        <dbReference type="EMBL" id="PSW26638.1"/>
    </source>
</evidence>
<feature type="compositionally biased region" description="Polar residues" evidence="1">
    <location>
        <begin position="22"/>
        <end position="34"/>
    </location>
</feature>
<sequence>MKRVAVIVSAVLMLAGCGGESGDNNGSTPTSPSVSKPLPTRGGLKLTDAQLTKLKEIKYQSVDGKAFEAHNVFKK</sequence>
<feature type="region of interest" description="Disordered" evidence="1">
    <location>
        <begin position="19"/>
        <end position="43"/>
    </location>
</feature>
<gene>
    <name evidence="2" type="ORF">C9I94_01250</name>
</gene>
<name>A0A0J8VB32_9GAMM</name>
<evidence type="ECO:0000313" key="3">
    <source>
        <dbReference type="Proteomes" id="UP000240481"/>
    </source>
</evidence>
<dbReference type="AlphaFoldDB" id="A0A0J8VB32"/>
<dbReference type="PROSITE" id="PS51257">
    <property type="entry name" value="PROKAR_LIPOPROTEIN"/>
    <property type="match status" value="1"/>
</dbReference>
<dbReference type="EMBL" id="PYLZ01000001">
    <property type="protein sequence ID" value="PSW26638.1"/>
    <property type="molecule type" value="Genomic_DNA"/>
</dbReference>
<dbReference type="RefSeq" id="WP_048898658.1">
    <property type="nucleotide sequence ID" value="NZ_AP024852.1"/>
</dbReference>
<evidence type="ECO:0000256" key="1">
    <source>
        <dbReference type="SAM" id="MobiDB-lite"/>
    </source>
</evidence>